<evidence type="ECO:0000259" key="2">
    <source>
        <dbReference type="SMART" id="SM01017"/>
    </source>
</evidence>
<feature type="region of interest" description="Disordered" evidence="1">
    <location>
        <begin position="786"/>
        <end position="814"/>
    </location>
</feature>
<dbReference type="InterPro" id="IPR014752">
    <property type="entry name" value="Arrestin-like_C"/>
</dbReference>
<feature type="compositionally biased region" description="Low complexity" evidence="1">
    <location>
        <begin position="249"/>
        <end position="273"/>
    </location>
</feature>
<dbReference type="AlphaFoldDB" id="A0A7H9B9V6"/>
<dbReference type="EMBL" id="CP058611">
    <property type="protein sequence ID" value="QLG74789.1"/>
    <property type="molecule type" value="Genomic_DNA"/>
</dbReference>
<dbReference type="InterPro" id="IPR014756">
    <property type="entry name" value="Ig_E-set"/>
</dbReference>
<dbReference type="InterPro" id="IPR011022">
    <property type="entry name" value="Arrestin_C-like"/>
</dbReference>
<dbReference type="PANTHER" id="PTHR11188:SF174">
    <property type="entry name" value="ARRESTIN-RELATED TRAFFICKING ADAPTER 10-RELATED"/>
    <property type="match status" value="1"/>
</dbReference>
<feature type="compositionally biased region" description="Low complexity" evidence="1">
    <location>
        <begin position="125"/>
        <end position="142"/>
    </location>
</feature>
<dbReference type="InterPro" id="IPR011021">
    <property type="entry name" value="Arrestin-like_N"/>
</dbReference>
<dbReference type="PANTHER" id="PTHR11188">
    <property type="entry name" value="ARRESTIN DOMAIN CONTAINING PROTEIN"/>
    <property type="match status" value="1"/>
</dbReference>
<dbReference type="RefSeq" id="XP_037146514.1">
    <property type="nucleotide sequence ID" value="XM_037290619.1"/>
</dbReference>
<proteinExistence type="predicted"/>
<feature type="region of interest" description="Disordered" evidence="1">
    <location>
        <begin position="123"/>
        <end position="143"/>
    </location>
</feature>
<dbReference type="Proteomes" id="UP000509704">
    <property type="component" value="Chromosome 8"/>
</dbReference>
<dbReference type="GO" id="GO:0030674">
    <property type="term" value="F:protein-macromolecule adaptor activity"/>
    <property type="evidence" value="ECO:0007669"/>
    <property type="project" value="TreeGrafter"/>
</dbReference>
<sequence length="1030" mass="113975">MPELHTVLSPVFPADKDLDINDDTEPLAQTSSVQIFVQLAEPVVFLQGFEIPQTSETQPSLLRGSLIVRVLKQSKLKNISLTFKGSSRTEWPEGIPPKKSEFVEVNDIVNHTWPFYQADNKIHNSHASSSSSRRNSVSSTSTENDLNLQLLKESGASIYKPLVRHKHSGSINALSSLSLSSPSFNDNVNENSTANGGRSLSPISILRRAATPGPKHEDHRTHRSGTATSLISDILGGSFSSTNESASPNTNGKSNGSGSNNHTNSHGYSLNENSNNNISANTITSGSGNEHFAFPPGDYIYSFEQVIPASYPETIKADFGFVEYQLLVSVERYGTFKSNIAARFPVTIVRTQSDTSIEETEPIAISRDWEDQLHYDIVIASKDIILDAFLPISFSFSPLDKVTLHRIRIYLTESLEYYCRNNKVHRMETTRKFLLAEHCGKRLPGVPENQPLKAKNMSNLLLDESNGDLVNKDYDYQVFVPSVVNNHQHLHPDTGFDKIKANHWIKLCLRLSRVVDGKRKHYEISIDSPIHVLHKLCSHANTLLPSYDSHLMINESAMSNMPEFGNISNVSIYHSSNFFFPKEILQSPVLSPEVHALDAKIGSSHSRNLSPRPIRNQGRKESHSSDDPAVMSSPKFRSNIYQPENIQRELTSPQAVPLSPIVSPLIRPVATLDAPPEFDFDSPSDPPAIFLQRDMPSEPPTYHEVMKEDGVDSNSIVPRATKTNIPKLMLSKSDESLVKPHSQSIHTMLRSRSKNDSKTKDEEGDITSGFSFQGVSKVSPNLPSAVLKLPPSNGMNLSPDVRRDRTGSFSGVLPSTIRNGSTSYNDMSSILFGDGKDNDEAEGEMLNKVNTERSDTSSFARSARSSIDSTERFSGSYNMQPLLHRETNQNYNPDDSIYQSRDSINNYSEEPLGASVDITALYDRNANGWHPLQDNGTGPLSPVSSPGYSANVANSNHVLDDFRKAFGGPERSLRESSSSTLRANDHAFTRQNSATIDNTNRDAPTLPGEKQLFKETDRETSLHSINGGMN</sequence>
<dbReference type="OrthoDB" id="2238745at2759"/>
<dbReference type="GO" id="GO:0070086">
    <property type="term" value="P:ubiquitin-dependent endocytosis"/>
    <property type="evidence" value="ECO:0007669"/>
    <property type="project" value="TreeGrafter"/>
</dbReference>
<feature type="compositionally biased region" description="Polar residues" evidence="1">
    <location>
        <begin position="989"/>
        <end position="1002"/>
    </location>
</feature>
<dbReference type="InterPro" id="IPR050357">
    <property type="entry name" value="Arrestin_domain-protein"/>
</dbReference>
<dbReference type="SUPFAM" id="SSF81296">
    <property type="entry name" value="E set domains"/>
    <property type="match status" value="1"/>
</dbReference>
<dbReference type="GeneID" id="59238592"/>
<feature type="region of interest" description="Disordered" evidence="1">
    <location>
        <begin position="851"/>
        <end position="873"/>
    </location>
</feature>
<feature type="domain" description="Arrestin C-terminal-like" evidence="2">
    <location>
        <begin position="369"/>
        <end position="537"/>
    </location>
</feature>
<feature type="region of interest" description="Disordered" evidence="1">
    <location>
        <begin position="601"/>
        <end position="635"/>
    </location>
</feature>
<feature type="region of interest" description="Disordered" evidence="1">
    <location>
        <begin position="968"/>
        <end position="1010"/>
    </location>
</feature>
<reference evidence="3 4" key="1">
    <citation type="submission" date="2020-07" db="EMBL/GenBank/DDBJ databases">
        <title>The yeast mating-type switching endonuclease HO is a domesticated member of an unorthodox homing genetic element family.</title>
        <authorList>
            <person name="Coughlan A.Y."/>
            <person name="Lombardi L."/>
            <person name="Braun-Galleani S."/>
            <person name="Martos A.R."/>
            <person name="Galeote V."/>
            <person name="Bigey F."/>
            <person name="Dequin S."/>
            <person name="Byrne K.P."/>
            <person name="Wolfe K.H."/>
        </authorList>
    </citation>
    <scope>NUCLEOTIDE SEQUENCE [LARGE SCALE GENOMIC DNA]</scope>
    <source>
        <strain evidence="3 4">NRRL Y-6702</strain>
    </source>
</reference>
<organism evidence="3 4">
    <name type="scientific">Zygotorulaspora mrakii</name>
    <name type="common">Zygosaccharomyces mrakii</name>
    <dbReference type="NCBI Taxonomy" id="42260"/>
    <lineage>
        <taxon>Eukaryota</taxon>
        <taxon>Fungi</taxon>
        <taxon>Dikarya</taxon>
        <taxon>Ascomycota</taxon>
        <taxon>Saccharomycotina</taxon>
        <taxon>Saccharomycetes</taxon>
        <taxon>Saccharomycetales</taxon>
        <taxon>Saccharomycetaceae</taxon>
        <taxon>Zygotorulaspora</taxon>
    </lineage>
</organism>
<accession>A0A7H9B9V6</accession>
<feature type="compositionally biased region" description="Polar residues" evidence="1">
    <location>
        <begin position="856"/>
        <end position="873"/>
    </location>
</feature>
<dbReference type="Pfam" id="PF02752">
    <property type="entry name" value="Arrestin_C"/>
    <property type="match status" value="1"/>
</dbReference>
<dbReference type="KEGG" id="zmk:HG535_0H01160"/>
<gene>
    <name evidence="3" type="ORF">HG535_0H01160</name>
</gene>
<name>A0A7H9B9V6_ZYGMR</name>
<protein>
    <recommendedName>
        <fullName evidence="2">Arrestin C-terminal-like domain-containing protein</fullName>
    </recommendedName>
</protein>
<evidence type="ECO:0000256" key="1">
    <source>
        <dbReference type="SAM" id="MobiDB-lite"/>
    </source>
</evidence>
<dbReference type="GO" id="GO:0031625">
    <property type="term" value="F:ubiquitin protein ligase binding"/>
    <property type="evidence" value="ECO:0007669"/>
    <property type="project" value="TreeGrafter"/>
</dbReference>
<dbReference type="GO" id="GO:0005829">
    <property type="term" value="C:cytosol"/>
    <property type="evidence" value="ECO:0007669"/>
    <property type="project" value="TreeGrafter"/>
</dbReference>
<feature type="region of interest" description="Disordered" evidence="1">
    <location>
        <begin position="735"/>
        <end position="774"/>
    </location>
</feature>
<dbReference type="Pfam" id="PF00339">
    <property type="entry name" value="Arrestin_N"/>
    <property type="match status" value="1"/>
</dbReference>
<evidence type="ECO:0000313" key="3">
    <source>
        <dbReference type="EMBL" id="QLG74789.1"/>
    </source>
</evidence>
<dbReference type="Gene3D" id="2.60.40.640">
    <property type="match status" value="2"/>
</dbReference>
<evidence type="ECO:0000313" key="4">
    <source>
        <dbReference type="Proteomes" id="UP000509704"/>
    </source>
</evidence>
<dbReference type="SMART" id="SM01017">
    <property type="entry name" value="Arrestin_C"/>
    <property type="match status" value="1"/>
</dbReference>
<keyword evidence="4" id="KW-1185">Reference proteome</keyword>
<feature type="region of interest" description="Disordered" evidence="1">
    <location>
        <begin position="240"/>
        <end position="273"/>
    </location>
</feature>